<evidence type="ECO:0000256" key="4">
    <source>
        <dbReference type="ARBA" id="ARBA00022692"/>
    </source>
</evidence>
<evidence type="ECO:0000256" key="1">
    <source>
        <dbReference type="ARBA" id="ARBA00004141"/>
    </source>
</evidence>
<keyword evidence="3 8" id="KW-0349">Heme</keyword>
<dbReference type="PANTHER" id="PTHR36964:SF1">
    <property type="entry name" value="PROTEIN-METHIONINE-SULFOXIDE REDUCTASE HEME-BINDING SUBUNIT MSRQ"/>
    <property type="match status" value="1"/>
</dbReference>
<dbReference type="Pfam" id="PF01794">
    <property type="entry name" value="Ferric_reduct"/>
    <property type="match status" value="1"/>
</dbReference>
<keyword evidence="9" id="KW-0732">Signal</keyword>
<keyword evidence="6 8" id="KW-0408">Iron</keyword>
<dbReference type="GO" id="GO:0009055">
    <property type="term" value="F:electron transfer activity"/>
    <property type="evidence" value="ECO:0007669"/>
    <property type="project" value="UniProtKB-UniRule"/>
</dbReference>
<keyword evidence="4 8" id="KW-0812">Transmembrane</keyword>
<accession>A0A930UHM6</accession>
<comment type="function">
    <text evidence="8">Part of the MsrPQ system that repairs oxidized periplasmic proteins containing methionine sulfoxide residues (Met-O), using respiratory chain electrons. Thus protects these proteins from oxidative-stress damage caused by reactive species of oxygen and chlorine generated by the host defense mechanisms. MsrPQ is essential for the maintenance of envelope integrity under bleach stress, rescuing a wide series of structurally unrelated periplasmic proteins from methionine oxidation. MsrQ provides electrons for reduction to the reductase catalytic subunit MsrP, using the quinone pool of the respiratory chain.</text>
</comment>
<organism evidence="11 12">
    <name type="scientific">Candidatus Amphirhobacter heronislandensis</name>
    <dbReference type="NCBI Taxonomy" id="1732024"/>
    <lineage>
        <taxon>Bacteria</taxon>
        <taxon>Pseudomonadati</taxon>
        <taxon>Pseudomonadota</taxon>
        <taxon>Gammaproteobacteria</taxon>
        <taxon>Candidatus Tethybacterales</taxon>
        <taxon>Candidatus Tethybacteraceae</taxon>
        <taxon>Candidatus Amphirhobacter</taxon>
    </lineage>
</organism>
<feature type="domain" description="Ferric oxidoreductase" evidence="10">
    <location>
        <begin position="43"/>
        <end position="155"/>
    </location>
</feature>
<comment type="caution">
    <text evidence="8">Lacks conserved residue(s) required for the propagation of feature annotation.</text>
</comment>
<reference evidence="11" key="1">
    <citation type="submission" date="2020-10" db="EMBL/GenBank/DDBJ databases">
        <title>An improved Amphimedon queenslandica hologenome assembly reveals how three proteobacterial symbionts can extend the metabolic phenotypic of their marine sponge host.</title>
        <authorList>
            <person name="Degnan B."/>
            <person name="Degnan S."/>
            <person name="Xiang X."/>
        </authorList>
    </citation>
    <scope>NUCLEOTIDE SEQUENCE</scope>
    <source>
        <strain evidence="11">AqS2</strain>
    </source>
</reference>
<comment type="similarity">
    <text evidence="8">Belongs to the MsrQ family.</text>
</comment>
<keyword evidence="5 8" id="KW-1133">Transmembrane helix</keyword>
<keyword evidence="8" id="KW-0249">Electron transport</keyword>
<keyword evidence="7 8" id="KW-0472">Membrane</keyword>
<evidence type="ECO:0000313" key="11">
    <source>
        <dbReference type="EMBL" id="MBF2735062.1"/>
    </source>
</evidence>
<comment type="cofactor">
    <cofactor evidence="8">
        <name>FMN</name>
        <dbReference type="ChEBI" id="CHEBI:58210"/>
    </cofactor>
    <text evidence="8">Binds 1 FMN per subunit.</text>
</comment>
<dbReference type="GO" id="GO:0016679">
    <property type="term" value="F:oxidoreductase activity, acting on diphenols and related substances as donors"/>
    <property type="evidence" value="ECO:0007669"/>
    <property type="project" value="TreeGrafter"/>
</dbReference>
<proteinExistence type="inferred from homology"/>
<protein>
    <recommendedName>
        <fullName evidence="8">Protein-methionine-sulfoxide reductase heme-binding subunit MsrQ</fullName>
    </recommendedName>
    <alternativeName>
        <fullName evidence="8">Flavocytochrome MsrQ</fullName>
    </alternativeName>
</protein>
<dbReference type="Proteomes" id="UP000604381">
    <property type="component" value="Unassembled WGS sequence"/>
</dbReference>
<evidence type="ECO:0000256" key="7">
    <source>
        <dbReference type="ARBA" id="ARBA00023136"/>
    </source>
</evidence>
<comment type="caution">
    <text evidence="11">The sequence shown here is derived from an EMBL/GenBank/DDBJ whole genome shotgun (WGS) entry which is preliminary data.</text>
</comment>
<dbReference type="InterPro" id="IPR022837">
    <property type="entry name" value="MsrQ-like"/>
</dbReference>
<evidence type="ECO:0000256" key="8">
    <source>
        <dbReference type="HAMAP-Rule" id="MF_01207"/>
    </source>
</evidence>
<feature type="transmembrane region" description="Helical" evidence="8">
    <location>
        <begin position="113"/>
        <end position="134"/>
    </location>
</feature>
<evidence type="ECO:0000256" key="9">
    <source>
        <dbReference type="SAM" id="SignalP"/>
    </source>
</evidence>
<dbReference type="HAMAP" id="MF_01207">
    <property type="entry name" value="MsrQ"/>
    <property type="match status" value="1"/>
</dbReference>
<keyword evidence="2 8" id="KW-0813">Transport</keyword>
<evidence type="ECO:0000259" key="10">
    <source>
        <dbReference type="Pfam" id="PF01794"/>
    </source>
</evidence>
<dbReference type="GO" id="GO:0030091">
    <property type="term" value="P:protein repair"/>
    <property type="evidence" value="ECO:0007669"/>
    <property type="project" value="UniProtKB-UniRule"/>
</dbReference>
<dbReference type="InterPro" id="IPR013130">
    <property type="entry name" value="Fe3_Rdtase_TM_dom"/>
</dbReference>
<name>A0A930UHM6_9GAMM</name>
<sequence length="201" mass="22533">MSRIGVYKAVVFAVGCLPLAAVTASLFADPTPDPYERLAHTTGEFALRFLLLTLLVTPLKDVLKLKRLGAFRRTLGVLAFTYTFFHFLAYMVFEAGFDPAFVSEDIAQRRFILFGMLAGVPMFLLGVTSNNFAVGRLGRKWKKLHMLVFPLALFAALHFFMSVRGDDKGEAVFYLAAFALLILYRLGRWGLRARRRRAAAA</sequence>
<evidence type="ECO:0000256" key="2">
    <source>
        <dbReference type="ARBA" id="ARBA00022448"/>
    </source>
</evidence>
<dbReference type="PANTHER" id="PTHR36964">
    <property type="entry name" value="PROTEIN-METHIONINE-SULFOXIDE REDUCTASE HEME-BINDING SUBUNIT MSRQ"/>
    <property type="match status" value="1"/>
</dbReference>
<comment type="subcellular location">
    <subcellularLocation>
        <location evidence="8">Cell membrane</location>
        <topology evidence="8">Multi-pass membrane protein</topology>
    </subcellularLocation>
    <subcellularLocation>
        <location evidence="1">Membrane</location>
        <topology evidence="1">Multi-pass membrane protein</topology>
    </subcellularLocation>
</comment>
<evidence type="ECO:0000256" key="6">
    <source>
        <dbReference type="ARBA" id="ARBA00023004"/>
    </source>
</evidence>
<keyword evidence="12" id="KW-1185">Reference proteome</keyword>
<feature type="transmembrane region" description="Helical" evidence="8">
    <location>
        <begin position="146"/>
        <end position="165"/>
    </location>
</feature>
<gene>
    <name evidence="8" type="primary">msrQ</name>
    <name evidence="11" type="ORF">ISN26_03095</name>
</gene>
<dbReference type="GO" id="GO:0010181">
    <property type="term" value="F:FMN binding"/>
    <property type="evidence" value="ECO:0007669"/>
    <property type="project" value="UniProtKB-UniRule"/>
</dbReference>
<comment type="subunit">
    <text evidence="8">Heterodimer of a catalytic subunit (MsrP) and a heme-binding subunit (MsrQ).</text>
</comment>
<keyword evidence="8" id="KW-0479">Metal-binding</keyword>
<dbReference type="GO" id="GO:0005886">
    <property type="term" value="C:plasma membrane"/>
    <property type="evidence" value="ECO:0007669"/>
    <property type="project" value="UniProtKB-SubCell"/>
</dbReference>
<evidence type="ECO:0000256" key="5">
    <source>
        <dbReference type="ARBA" id="ARBA00022989"/>
    </source>
</evidence>
<feature type="transmembrane region" description="Helical" evidence="8">
    <location>
        <begin position="44"/>
        <end position="63"/>
    </location>
</feature>
<dbReference type="AlphaFoldDB" id="A0A930UHM6"/>
<keyword evidence="8" id="KW-0285">Flavoprotein</keyword>
<evidence type="ECO:0000256" key="3">
    <source>
        <dbReference type="ARBA" id="ARBA00022617"/>
    </source>
</evidence>
<dbReference type="GO" id="GO:0046872">
    <property type="term" value="F:metal ion binding"/>
    <property type="evidence" value="ECO:0007669"/>
    <property type="project" value="UniProtKB-KW"/>
</dbReference>
<dbReference type="GO" id="GO:0020037">
    <property type="term" value="F:heme binding"/>
    <property type="evidence" value="ECO:0007669"/>
    <property type="project" value="UniProtKB-UniRule"/>
</dbReference>
<keyword evidence="8" id="KW-0288">FMN</keyword>
<feature type="transmembrane region" description="Helical" evidence="8">
    <location>
        <begin position="171"/>
        <end position="187"/>
    </location>
</feature>
<feature type="signal peptide" evidence="9">
    <location>
        <begin position="1"/>
        <end position="28"/>
    </location>
</feature>
<feature type="chain" id="PRO_5037319842" description="Protein-methionine-sulfoxide reductase heme-binding subunit MsrQ" evidence="9">
    <location>
        <begin position="29"/>
        <end position="201"/>
    </location>
</feature>
<feature type="transmembrane region" description="Helical" evidence="8">
    <location>
        <begin position="75"/>
        <end position="93"/>
    </location>
</feature>
<dbReference type="EMBL" id="JADHEI010000031">
    <property type="protein sequence ID" value="MBF2735062.1"/>
    <property type="molecule type" value="Genomic_DNA"/>
</dbReference>
<keyword evidence="8" id="KW-1003">Cell membrane</keyword>
<evidence type="ECO:0000313" key="12">
    <source>
        <dbReference type="Proteomes" id="UP000604381"/>
    </source>
</evidence>
<comment type="cofactor">
    <cofactor evidence="8">
        <name>heme b</name>
        <dbReference type="ChEBI" id="CHEBI:60344"/>
    </cofactor>
    <text evidence="8">Binds 1 heme b (iron(II)-protoporphyrin IX) group per subunit.</text>
</comment>